<evidence type="ECO:0000313" key="3">
    <source>
        <dbReference type="Proteomes" id="UP000245449"/>
    </source>
</evidence>
<dbReference type="RefSeq" id="WP_116724994.1">
    <property type="nucleotide sequence ID" value="NZ_QCZI01000010.1"/>
</dbReference>
<comment type="caution">
    <text evidence="2">The sequence shown here is derived from an EMBL/GenBank/DDBJ whole genome shotgun (WGS) entry which is preliminary data.</text>
</comment>
<keyword evidence="1" id="KW-0472">Membrane</keyword>
<dbReference type="EMBL" id="QCZI01000010">
    <property type="protein sequence ID" value="PWA04847.1"/>
    <property type="molecule type" value="Genomic_DNA"/>
</dbReference>
<evidence type="ECO:0000256" key="1">
    <source>
        <dbReference type="SAM" id="Phobius"/>
    </source>
</evidence>
<keyword evidence="3" id="KW-1185">Reference proteome</keyword>
<protein>
    <recommendedName>
        <fullName evidence="4">DUF1574 domain-containing protein</fullName>
    </recommendedName>
</protein>
<proteinExistence type="predicted"/>
<organism evidence="2 3">
    <name type="scientific">Flavobacterium psychrotolerans</name>
    <dbReference type="NCBI Taxonomy" id="2169410"/>
    <lineage>
        <taxon>Bacteria</taxon>
        <taxon>Pseudomonadati</taxon>
        <taxon>Bacteroidota</taxon>
        <taxon>Flavobacteriia</taxon>
        <taxon>Flavobacteriales</taxon>
        <taxon>Flavobacteriaceae</taxon>
        <taxon>Flavobacterium</taxon>
    </lineage>
</organism>
<dbReference type="AlphaFoldDB" id="A0A2U1JI87"/>
<sequence>MKKFLLRVFFFIGIIIVTVVVDVVLQKNLLFKDEDLKLPKEISILIFGHSHPANAYNTEYIQHAVNLGEPGEAYIYTYYKAKKVIENNPQIKKVFIEFTNNQIDKGMDDWLWDDVHLQYRIKSYGVLLDKEAIQLLYKKNSTGFINAFSKSLFDNIGSLFTNKKNLILKGGMGKFMPTDKIIEKPKSDSIDKKRKLLDSISAYNILYLQKLVKYCQDKKMEVCLVRSPMHKSYDVSYSESVFKTILHQNFKDVKWLDNKNFPLPDKGFQDSEHLNSFGAKVYSQYFNEQVNENSNNIRQ</sequence>
<dbReference type="Proteomes" id="UP000245449">
    <property type="component" value="Unassembled WGS sequence"/>
</dbReference>
<evidence type="ECO:0000313" key="2">
    <source>
        <dbReference type="EMBL" id="PWA04847.1"/>
    </source>
</evidence>
<feature type="transmembrane region" description="Helical" evidence="1">
    <location>
        <begin position="6"/>
        <end position="25"/>
    </location>
</feature>
<gene>
    <name evidence="2" type="ORF">DB895_08760</name>
</gene>
<keyword evidence="1" id="KW-0812">Transmembrane</keyword>
<dbReference type="OrthoDB" id="792965at2"/>
<reference evidence="2 3" key="1">
    <citation type="submission" date="2018-04" db="EMBL/GenBank/DDBJ databases">
        <title>Flavobacterium sp. nov., isolated from glacier ice.</title>
        <authorList>
            <person name="Liu Q."/>
            <person name="Xin Y.-H."/>
        </authorList>
    </citation>
    <scope>NUCLEOTIDE SEQUENCE [LARGE SCALE GENOMIC DNA]</scope>
    <source>
        <strain evidence="2 3">RB1R5</strain>
    </source>
</reference>
<keyword evidence="1" id="KW-1133">Transmembrane helix</keyword>
<name>A0A2U1JI87_9FLAO</name>
<dbReference type="SUPFAM" id="SSF52266">
    <property type="entry name" value="SGNH hydrolase"/>
    <property type="match status" value="1"/>
</dbReference>
<evidence type="ECO:0008006" key="4">
    <source>
        <dbReference type="Google" id="ProtNLM"/>
    </source>
</evidence>
<accession>A0A2U1JI87</accession>